<dbReference type="InterPro" id="IPR025110">
    <property type="entry name" value="AMP-bd_C"/>
</dbReference>
<evidence type="ECO:0000256" key="2">
    <source>
        <dbReference type="ARBA" id="ARBA00022598"/>
    </source>
</evidence>
<keyword evidence="2" id="KW-0436">Ligase</keyword>
<dbReference type="InterPro" id="IPR042099">
    <property type="entry name" value="ANL_N_sf"/>
</dbReference>
<proteinExistence type="inferred from homology"/>
<accession>A0A248TMJ3</accession>
<dbReference type="GO" id="GO:0031956">
    <property type="term" value="F:medium-chain fatty acid-CoA ligase activity"/>
    <property type="evidence" value="ECO:0007669"/>
    <property type="project" value="TreeGrafter"/>
</dbReference>
<feature type="domain" description="AMP-dependent synthetase/ligase" evidence="3">
    <location>
        <begin position="13"/>
        <end position="385"/>
    </location>
</feature>
<dbReference type="Pfam" id="PF00501">
    <property type="entry name" value="AMP-binding"/>
    <property type="match status" value="1"/>
</dbReference>
<dbReference type="FunFam" id="3.30.300.30:FF:000008">
    <property type="entry name" value="2,3-dihydroxybenzoate-AMP ligase"/>
    <property type="match status" value="1"/>
</dbReference>
<evidence type="ECO:0000259" key="3">
    <source>
        <dbReference type="Pfam" id="PF00501"/>
    </source>
</evidence>
<name>A0A248TMJ3_9BACI</name>
<dbReference type="Proteomes" id="UP000215137">
    <property type="component" value="Chromosome"/>
</dbReference>
<sequence length="529" mass="59790">MSIETIQGYMNKALKRFEEHPAVTFMSTNETLTYRELRKEIDKIASFLVHLGVKKGSHVAYLIPNSIEFVLFSQAVARCGATSIPMGVKLGVREVDFILNDSDTDFVIMATEMHMKTVLKYVNDKKEQHQSVKVLGLAGFNLQYPEEFTTVSRQEIQKVENVSSFPDMLPEDISMISYTGGTTGRPKGVMHSQGGKAAALIASFIEFPMDDRDKVLLTTPLQHSAGSLMLRALAGGAHIYIDNFKPDTFLKTVQEKKITVTFTVPTIIYRIIDKVKKVKFDVSSLRSIHYGSSPISSERLKEAMELFGPVFVQQYGATEANVLITRMHKFDHVRALETGAKFLQSCGKPCLMTEIRIIDEEGQDVKAYEKGEVILKSPYLMEGYYKRPDLTLEAIKDGWFHTGDIGQFDEEGFLYIVDRKKDMIISGGMNVYSVEVEKVVNQHPSVVMSACIGVPDPDWGELVTVFVVLRDGLKCSDEEIIEFCKARTSSYMVPKKVYFKENLPLTQIGKIDKKELKKDFWKDKERQIN</sequence>
<protein>
    <recommendedName>
        <fullName evidence="7">AMP-dependent synthetase</fullName>
    </recommendedName>
</protein>
<feature type="domain" description="AMP-binding enzyme C-terminal" evidence="4">
    <location>
        <begin position="435"/>
        <end position="510"/>
    </location>
</feature>
<dbReference type="Pfam" id="PF13193">
    <property type="entry name" value="AMP-binding_C"/>
    <property type="match status" value="1"/>
</dbReference>
<dbReference type="AlphaFoldDB" id="A0A248TMJ3"/>
<dbReference type="RefSeq" id="WP_095372892.1">
    <property type="nucleotide sequence ID" value="NZ_CP022983.1"/>
</dbReference>
<dbReference type="PANTHER" id="PTHR43201:SF5">
    <property type="entry name" value="MEDIUM-CHAIN ACYL-COA LIGASE ACSF2, MITOCHONDRIAL"/>
    <property type="match status" value="1"/>
</dbReference>
<dbReference type="EMBL" id="CP022983">
    <property type="protein sequence ID" value="ASV69329.1"/>
    <property type="molecule type" value="Genomic_DNA"/>
</dbReference>
<dbReference type="Gene3D" id="3.30.300.30">
    <property type="match status" value="1"/>
</dbReference>
<reference evidence="5 6" key="1">
    <citation type="submission" date="2017-08" db="EMBL/GenBank/DDBJ databases">
        <title>Complete Genome Sequence of Bacillus kochii Oregon-R-modENCODE STRAIN BDGP4, isolated from Drosophila melanogaster gut.</title>
        <authorList>
            <person name="Wan K.H."/>
            <person name="Yu C."/>
            <person name="Park S."/>
            <person name="Hammonds A.S."/>
            <person name="Booth B.W."/>
            <person name="Celniker S.E."/>
        </authorList>
    </citation>
    <scope>NUCLEOTIDE SEQUENCE [LARGE SCALE GENOMIC DNA]</scope>
    <source>
        <strain evidence="5 6">BDGP4</strain>
    </source>
</reference>
<dbReference type="InterPro" id="IPR020845">
    <property type="entry name" value="AMP-binding_CS"/>
</dbReference>
<dbReference type="OrthoDB" id="9757771at2"/>
<dbReference type="GO" id="GO:0006631">
    <property type="term" value="P:fatty acid metabolic process"/>
    <property type="evidence" value="ECO:0007669"/>
    <property type="project" value="TreeGrafter"/>
</dbReference>
<evidence type="ECO:0000256" key="1">
    <source>
        <dbReference type="ARBA" id="ARBA00006432"/>
    </source>
</evidence>
<comment type="similarity">
    <text evidence="1">Belongs to the ATP-dependent AMP-binding enzyme family.</text>
</comment>
<dbReference type="PANTHER" id="PTHR43201">
    <property type="entry name" value="ACYL-COA SYNTHETASE"/>
    <property type="match status" value="1"/>
</dbReference>
<gene>
    <name evidence="5" type="ORF">CKF48_19645</name>
</gene>
<organism evidence="5 6">
    <name type="scientific">Cytobacillus kochii</name>
    <dbReference type="NCBI Taxonomy" id="859143"/>
    <lineage>
        <taxon>Bacteria</taxon>
        <taxon>Bacillati</taxon>
        <taxon>Bacillota</taxon>
        <taxon>Bacilli</taxon>
        <taxon>Bacillales</taxon>
        <taxon>Bacillaceae</taxon>
        <taxon>Cytobacillus</taxon>
    </lineage>
</organism>
<dbReference type="Gene3D" id="3.40.50.12780">
    <property type="entry name" value="N-terminal domain of ligase-like"/>
    <property type="match status" value="1"/>
</dbReference>
<dbReference type="PROSITE" id="PS00455">
    <property type="entry name" value="AMP_BINDING"/>
    <property type="match status" value="1"/>
</dbReference>
<evidence type="ECO:0000259" key="4">
    <source>
        <dbReference type="Pfam" id="PF13193"/>
    </source>
</evidence>
<dbReference type="KEGG" id="bko:CKF48_19645"/>
<dbReference type="InterPro" id="IPR000873">
    <property type="entry name" value="AMP-dep_synth/lig_dom"/>
</dbReference>
<evidence type="ECO:0008006" key="7">
    <source>
        <dbReference type="Google" id="ProtNLM"/>
    </source>
</evidence>
<evidence type="ECO:0000313" key="5">
    <source>
        <dbReference type="EMBL" id="ASV69329.1"/>
    </source>
</evidence>
<keyword evidence="6" id="KW-1185">Reference proteome</keyword>
<dbReference type="SUPFAM" id="SSF56801">
    <property type="entry name" value="Acetyl-CoA synthetase-like"/>
    <property type="match status" value="1"/>
</dbReference>
<evidence type="ECO:0000313" key="6">
    <source>
        <dbReference type="Proteomes" id="UP000215137"/>
    </source>
</evidence>
<dbReference type="InterPro" id="IPR045851">
    <property type="entry name" value="AMP-bd_C_sf"/>
</dbReference>